<dbReference type="EMBL" id="BMZE01000002">
    <property type="protein sequence ID" value="GHA24149.1"/>
    <property type="molecule type" value="Genomic_DNA"/>
</dbReference>
<keyword evidence="12 16" id="KW-0408">Iron</keyword>
<dbReference type="NCBIfam" id="NF006757">
    <property type="entry name" value="PRK09277.1"/>
    <property type="match status" value="1"/>
</dbReference>
<dbReference type="GO" id="GO:0006099">
    <property type="term" value="P:tricarboxylic acid cycle"/>
    <property type="evidence" value="ECO:0007669"/>
    <property type="project" value="UniProtKB-KW"/>
</dbReference>
<dbReference type="GO" id="GO:0003723">
    <property type="term" value="F:RNA binding"/>
    <property type="evidence" value="ECO:0007669"/>
    <property type="project" value="UniProtKB-KW"/>
</dbReference>
<evidence type="ECO:0000256" key="14">
    <source>
        <dbReference type="ARBA" id="ARBA00023239"/>
    </source>
</evidence>
<evidence type="ECO:0000256" key="15">
    <source>
        <dbReference type="ARBA" id="ARBA00023501"/>
    </source>
</evidence>
<evidence type="ECO:0000256" key="10">
    <source>
        <dbReference type="ARBA" id="ARBA00022723"/>
    </source>
</evidence>
<dbReference type="Pfam" id="PF00330">
    <property type="entry name" value="Aconitase"/>
    <property type="match status" value="1"/>
</dbReference>
<evidence type="ECO:0000256" key="1">
    <source>
        <dbReference type="ARBA" id="ARBA00000118"/>
    </source>
</evidence>
<dbReference type="GO" id="GO:0046872">
    <property type="term" value="F:metal ion binding"/>
    <property type="evidence" value="ECO:0007669"/>
    <property type="project" value="UniProtKB-KW"/>
</dbReference>
<evidence type="ECO:0000256" key="4">
    <source>
        <dbReference type="ARBA" id="ARBA00004717"/>
    </source>
</evidence>
<keyword evidence="11" id="KW-0694">RNA-binding</keyword>
<gene>
    <name evidence="19" type="primary">acnA</name>
    <name evidence="19" type="ORF">GCM10007989_19750</name>
</gene>
<dbReference type="PRINTS" id="PR00415">
    <property type="entry name" value="ACONITASE"/>
</dbReference>
<comment type="catalytic activity">
    <reaction evidence="15 16">
        <text>citrate = D-threo-isocitrate</text>
        <dbReference type="Rhea" id="RHEA:10336"/>
        <dbReference type="ChEBI" id="CHEBI:15562"/>
        <dbReference type="ChEBI" id="CHEBI:16947"/>
        <dbReference type="EC" id="4.2.1.3"/>
    </reaction>
</comment>
<dbReference type="Gene3D" id="3.20.19.10">
    <property type="entry name" value="Aconitase, domain 4"/>
    <property type="match status" value="1"/>
</dbReference>
<dbReference type="Proteomes" id="UP000646579">
    <property type="component" value="Unassembled WGS sequence"/>
</dbReference>
<dbReference type="NCBIfam" id="TIGR01341">
    <property type="entry name" value="aconitase_1"/>
    <property type="match status" value="1"/>
</dbReference>
<comment type="cofactor">
    <cofactor evidence="2">
        <name>[4Fe-4S] cluster</name>
        <dbReference type="ChEBI" id="CHEBI:49883"/>
    </cofactor>
</comment>
<evidence type="ECO:0000256" key="11">
    <source>
        <dbReference type="ARBA" id="ARBA00022884"/>
    </source>
</evidence>
<dbReference type="InterPro" id="IPR015931">
    <property type="entry name" value="Acnase/IPM_dHydase_lsu_aba_1/3"/>
</dbReference>
<keyword evidence="9" id="KW-0816">Tricarboxylic acid cycle</keyword>
<accession>A0A918VUA4</accession>
<evidence type="ECO:0000256" key="5">
    <source>
        <dbReference type="ARBA" id="ARBA00005026"/>
    </source>
</evidence>
<evidence type="ECO:0000256" key="16">
    <source>
        <dbReference type="RuleBase" id="RU361275"/>
    </source>
</evidence>
<feature type="domain" description="Aconitase A/isopropylmalate dehydratase small subunit swivel" evidence="18">
    <location>
        <begin position="692"/>
        <end position="818"/>
    </location>
</feature>
<evidence type="ECO:0000259" key="18">
    <source>
        <dbReference type="Pfam" id="PF00694"/>
    </source>
</evidence>
<dbReference type="InterPro" id="IPR015928">
    <property type="entry name" value="Aconitase/3IPM_dehydase_swvl"/>
</dbReference>
<protein>
    <recommendedName>
        <fullName evidence="16">Aconitate hydratase</fullName>
        <shortName evidence="16">Aconitase</shortName>
        <ecNumber evidence="16">4.2.1.3</ecNumber>
    </recommendedName>
</protein>
<keyword evidence="14 16" id="KW-0456">Lyase</keyword>
<dbReference type="AlphaFoldDB" id="A0A918VUA4"/>
<dbReference type="InterPro" id="IPR001030">
    <property type="entry name" value="Acoase/IPM_deHydtase_lsu_aba"/>
</dbReference>
<keyword evidence="13 16" id="KW-0411">Iron-sulfur</keyword>
<keyword evidence="8 16" id="KW-0004">4Fe-4S</keyword>
<evidence type="ECO:0000256" key="7">
    <source>
        <dbReference type="ARBA" id="ARBA00011245"/>
    </source>
</evidence>
<dbReference type="EC" id="4.2.1.3" evidence="16"/>
<dbReference type="InterPro" id="IPR044137">
    <property type="entry name" value="AcnA_IRP_Swivel"/>
</dbReference>
<organism evidence="19 20">
    <name type="scientific">Devosia pacifica</name>
    <dbReference type="NCBI Taxonomy" id="1335967"/>
    <lineage>
        <taxon>Bacteria</taxon>
        <taxon>Pseudomonadati</taxon>
        <taxon>Pseudomonadota</taxon>
        <taxon>Alphaproteobacteria</taxon>
        <taxon>Hyphomicrobiales</taxon>
        <taxon>Devosiaceae</taxon>
        <taxon>Devosia</taxon>
    </lineage>
</organism>
<dbReference type="InterPro" id="IPR018136">
    <property type="entry name" value="Aconitase_4Fe-4S_BS"/>
</dbReference>
<keyword evidence="10" id="KW-0479">Metal-binding</keyword>
<feature type="domain" description="Aconitase/3-isopropylmalate dehydratase large subunit alpha/beta/alpha" evidence="17">
    <location>
        <begin position="76"/>
        <end position="562"/>
    </location>
</feature>
<comment type="similarity">
    <text evidence="6 16">Belongs to the aconitase/IPM isomerase family.</text>
</comment>
<comment type="function">
    <text evidence="16">Catalyzes the isomerization of citrate to isocitrate via cis-aconitate.</text>
</comment>
<evidence type="ECO:0000256" key="9">
    <source>
        <dbReference type="ARBA" id="ARBA00022532"/>
    </source>
</evidence>
<dbReference type="Gene3D" id="6.10.190.10">
    <property type="match status" value="1"/>
</dbReference>
<comment type="pathway">
    <text evidence="4">Carbohydrate metabolism; tricarboxylic acid cycle; isocitrate from oxaloacetate: step 2/2.</text>
</comment>
<dbReference type="GO" id="GO:0047456">
    <property type="term" value="F:2-methylisocitrate dehydratase activity"/>
    <property type="evidence" value="ECO:0007669"/>
    <property type="project" value="UniProtKB-EC"/>
</dbReference>
<evidence type="ECO:0000256" key="13">
    <source>
        <dbReference type="ARBA" id="ARBA00023014"/>
    </source>
</evidence>
<reference evidence="19" key="2">
    <citation type="submission" date="2020-09" db="EMBL/GenBank/DDBJ databases">
        <authorList>
            <person name="Sun Q."/>
            <person name="Kim S."/>
        </authorList>
    </citation>
    <scope>NUCLEOTIDE SEQUENCE</scope>
    <source>
        <strain evidence="19">KCTC 32437</strain>
    </source>
</reference>
<dbReference type="CDD" id="cd01586">
    <property type="entry name" value="AcnA_IRP"/>
    <property type="match status" value="1"/>
</dbReference>
<dbReference type="FunFam" id="3.30.499.10:FF:000002">
    <property type="entry name" value="Aconitate hydratase"/>
    <property type="match status" value="1"/>
</dbReference>
<dbReference type="InterPro" id="IPR006249">
    <property type="entry name" value="Aconitase/IRP2"/>
</dbReference>
<reference evidence="19" key="1">
    <citation type="journal article" date="2014" name="Int. J. Syst. Evol. Microbiol.">
        <title>Complete genome sequence of Corynebacterium casei LMG S-19264T (=DSM 44701T), isolated from a smear-ripened cheese.</title>
        <authorList>
            <consortium name="US DOE Joint Genome Institute (JGI-PGF)"/>
            <person name="Walter F."/>
            <person name="Albersmeier A."/>
            <person name="Kalinowski J."/>
            <person name="Ruckert C."/>
        </authorList>
    </citation>
    <scope>NUCLEOTIDE SEQUENCE</scope>
    <source>
        <strain evidence="19">KCTC 32437</strain>
    </source>
</reference>
<evidence type="ECO:0000256" key="6">
    <source>
        <dbReference type="ARBA" id="ARBA00007185"/>
    </source>
</evidence>
<evidence type="ECO:0000313" key="20">
    <source>
        <dbReference type="Proteomes" id="UP000646579"/>
    </source>
</evidence>
<dbReference type="Pfam" id="PF00694">
    <property type="entry name" value="Aconitase_C"/>
    <property type="match status" value="1"/>
</dbReference>
<dbReference type="NCBIfam" id="NF009520">
    <property type="entry name" value="PRK12881.1"/>
    <property type="match status" value="1"/>
</dbReference>
<evidence type="ECO:0000313" key="19">
    <source>
        <dbReference type="EMBL" id="GHA24149.1"/>
    </source>
</evidence>
<dbReference type="PROSITE" id="PS01244">
    <property type="entry name" value="ACONITASE_2"/>
    <property type="match status" value="1"/>
</dbReference>
<dbReference type="GO" id="GO:0051539">
    <property type="term" value="F:4 iron, 4 sulfur cluster binding"/>
    <property type="evidence" value="ECO:0007669"/>
    <property type="project" value="UniProtKB-KW"/>
</dbReference>
<evidence type="ECO:0000256" key="8">
    <source>
        <dbReference type="ARBA" id="ARBA00022485"/>
    </source>
</evidence>
<dbReference type="PROSITE" id="PS00450">
    <property type="entry name" value="ACONITASE_1"/>
    <property type="match status" value="1"/>
</dbReference>
<evidence type="ECO:0000259" key="17">
    <source>
        <dbReference type="Pfam" id="PF00330"/>
    </source>
</evidence>
<dbReference type="InterPro" id="IPR036008">
    <property type="entry name" value="Aconitase_4Fe-4S_dom"/>
</dbReference>
<dbReference type="CDD" id="cd01580">
    <property type="entry name" value="AcnA_IRP_Swivel"/>
    <property type="match status" value="1"/>
</dbReference>
<dbReference type="RefSeq" id="WP_189425520.1">
    <property type="nucleotide sequence ID" value="NZ_BMZE01000002.1"/>
</dbReference>
<name>A0A918VUA4_9HYPH</name>
<dbReference type="FunFam" id="3.20.19.10:FF:000001">
    <property type="entry name" value="Aconitate hydratase"/>
    <property type="match status" value="1"/>
</dbReference>
<comment type="subunit">
    <text evidence="7">Monomer.</text>
</comment>
<dbReference type="GO" id="GO:0003994">
    <property type="term" value="F:aconitate hydratase activity"/>
    <property type="evidence" value="ECO:0007669"/>
    <property type="project" value="UniProtKB-EC"/>
</dbReference>
<comment type="pathway">
    <text evidence="5">Organic acid metabolism; propanoate degradation.</text>
</comment>
<dbReference type="SUPFAM" id="SSF52016">
    <property type="entry name" value="LeuD/IlvD-like"/>
    <property type="match status" value="1"/>
</dbReference>
<dbReference type="PANTHER" id="PTHR11670">
    <property type="entry name" value="ACONITASE/IRON-RESPONSIVE ELEMENT FAMILY MEMBER"/>
    <property type="match status" value="1"/>
</dbReference>
<proteinExistence type="inferred from homology"/>
<evidence type="ECO:0000256" key="3">
    <source>
        <dbReference type="ARBA" id="ARBA00002737"/>
    </source>
</evidence>
<evidence type="ECO:0000256" key="12">
    <source>
        <dbReference type="ARBA" id="ARBA00023004"/>
    </source>
</evidence>
<dbReference type="FunFam" id="3.30.499.10:FF:000020">
    <property type="entry name" value="Aconitate hydratase A"/>
    <property type="match status" value="1"/>
</dbReference>
<comment type="function">
    <text evidence="3">Involved in the catabolism of short chain fatty acids (SCFA) via the tricarboxylic acid (TCA)(acetyl degradation route) and probably the 2-methylcitrate cycle I (propionate degradation route). Catalyzes the reversible isomerization of citrate to isocitrate via cis-aconitate. Could catalyze the hydration of 2-methyl-cis-aconitate to yield (2R,3S)-2-methylisocitrate. The apo form of AcnA functions as a RNA-binding regulatory protein.</text>
</comment>
<comment type="catalytic activity">
    <reaction evidence="1">
        <text>(2S,3R)-3-hydroxybutane-1,2,3-tricarboxylate = 2-methyl-cis-aconitate + H2O</text>
        <dbReference type="Rhea" id="RHEA:17941"/>
        <dbReference type="ChEBI" id="CHEBI:15377"/>
        <dbReference type="ChEBI" id="CHEBI:57429"/>
        <dbReference type="ChEBI" id="CHEBI:57872"/>
        <dbReference type="EC" id="4.2.1.99"/>
    </reaction>
</comment>
<keyword evidence="20" id="KW-1185">Reference proteome</keyword>
<comment type="caution">
    <text evidence="19">The sequence shown here is derived from an EMBL/GenBank/DDBJ whole genome shotgun (WGS) entry which is preliminary data.</text>
</comment>
<dbReference type="SUPFAM" id="SSF53732">
    <property type="entry name" value="Aconitase iron-sulfur domain"/>
    <property type="match status" value="1"/>
</dbReference>
<dbReference type="Gene3D" id="3.30.499.10">
    <property type="entry name" value="Aconitase, domain 3"/>
    <property type="match status" value="2"/>
</dbReference>
<evidence type="ECO:0000256" key="2">
    <source>
        <dbReference type="ARBA" id="ARBA00001966"/>
    </source>
</evidence>
<sequence length="892" mass="96777">MTDTSNDSFKAKSTLTVGDETYTYYSIPEAEKNGLKGVSKLPHAMKVVLENLLRFEDGRTVTKADIEAVAAWLTERKSDHEISYRPARVLMQDFTGVPAVVDLAAMRDATKKLGAAAEKINPLVPVDLVIDHSVMVDSFGTPMAFEQNVEREYERNGERYEFLRWGQSAFDNFRVVPPGTGICHQVNLEYLAQTVWTKQENGETVAYPDTLVGTDSHTTMVNGLSVLGWGVGGIEAEAAMLGQPITMLIPQVVGFKLTGRINEGVTATDLVLTVTEMLRKKGVVGKFVEFYGPGLDDLSLEDQATIANMAPEYGATCGFFPIDEDTLTYLKTSGRTPERVALVEAYAKAQGMFRETGSEDPVFTDTLELDLTTVVPSISGPKRPQDRIVLTEAKSSFAKALGEEFSKSDDPEIAVEGEDYSLTHGDVVIAAITSCTNTSNPSVLVAAGLVARKARELGLDSKPWVKTSLAPGSKVVTDYLTASGLQEDLDAIGFNLVGYGCTTCIGNSGPLPPAISKAVQEGDLVAASVLSGNRNFEGRVNPDVKANFLASPPLVVAYALAGSMKIDITTEPLGTGKDGQPIYLKDVWPTNHEVADIVRQFVTPEMFKVRYSDVFKGDEHWQGIEVEGGETYQWDSTSTYVQNPPYFEELEMTPKPVTDVKDARILGLFLDSITTDHISPAGSFKSETPAGKYLTSHQVAPKDFNSYGARRGNHEVMMRGTFANIRIKNQMVPGVEGGFTKGPDGEQMPIYDAAMAYQKSDTPLVIFAGKEYGTGSSRDWAAKGTNLLGVRAVIAQSFERIHRSNLVGMGVLPLQFNEGDSWQSLGLDGTETVSIEGIESIAPRATVVLKITSADGSSREVETLCRIDTANELDYYLHGGILPYVLRSLVAA</sequence>
<dbReference type="InterPro" id="IPR000573">
    <property type="entry name" value="AconitaseA/IPMdHydase_ssu_swvl"/>
</dbReference>